<evidence type="ECO:0000313" key="3">
    <source>
        <dbReference type="Proteomes" id="UP000283269"/>
    </source>
</evidence>
<gene>
    <name evidence="2" type="ORF">CVT25_008076</name>
</gene>
<sequence length="226" mass="24831">MAGVLDTAAAATIISFPSSPSQLSLVSTSTTTTTSTQQPPAVASRLGGNRPPNYPHPNLQTQNQILNAGPSLQRMAKVYATTAEAIANFKPTPREVISGIAPHVFDERKRRRSQRRSHAHGGPKPYWYGHGGQKKSSPLRGATVISWDEHSIYLEQPDHKRAPSPEREPTPGPEAHVQASSRDSDVSDQNCSQAQRVIINKRRVKLDKSSGWKHFRVDIHLLKSVI</sequence>
<accession>A0A409WUT3</accession>
<evidence type="ECO:0000313" key="2">
    <source>
        <dbReference type="EMBL" id="PPQ82221.1"/>
    </source>
</evidence>
<feature type="region of interest" description="Disordered" evidence="1">
    <location>
        <begin position="105"/>
        <end position="139"/>
    </location>
</feature>
<dbReference type="OrthoDB" id="3066663at2759"/>
<feature type="region of interest" description="Disordered" evidence="1">
    <location>
        <begin position="20"/>
        <end position="52"/>
    </location>
</feature>
<protein>
    <submittedName>
        <fullName evidence="2">Uncharacterized protein</fullName>
    </submittedName>
</protein>
<reference evidence="2 3" key="1">
    <citation type="journal article" date="2018" name="Evol. Lett.">
        <title>Horizontal gene cluster transfer increased hallucinogenic mushroom diversity.</title>
        <authorList>
            <person name="Reynolds H.T."/>
            <person name="Vijayakumar V."/>
            <person name="Gluck-Thaler E."/>
            <person name="Korotkin H.B."/>
            <person name="Matheny P.B."/>
            <person name="Slot J.C."/>
        </authorList>
    </citation>
    <scope>NUCLEOTIDE SEQUENCE [LARGE SCALE GENOMIC DNA]</scope>
    <source>
        <strain evidence="2 3">2631</strain>
    </source>
</reference>
<dbReference type="AlphaFoldDB" id="A0A409WUT3"/>
<dbReference type="InParanoid" id="A0A409WUT3"/>
<feature type="region of interest" description="Disordered" evidence="1">
    <location>
        <begin position="155"/>
        <end position="193"/>
    </location>
</feature>
<comment type="caution">
    <text evidence="2">The sequence shown here is derived from an EMBL/GenBank/DDBJ whole genome shotgun (WGS) entry which is preliminary data.</text>
</comment>
<feature type="compositionally biased region" description="Basic and acidic residues" evidence="1">
    <location>
        <begin position="155"/>
        <end position="169"/>
    </location>
</feature>
<proteinExistence type="predicted"/>
<organism evidence="2 3">
    <name type="scientific">Psilocybe cyanescens</name>
    <dbReference type="NCBI Taxonomy" id="93625"/>
    <lineage>
        <taxon>Eukaryota</taxon>
        <taxon>Fungi</taxon>
        <taxon>Dikarya</taxon>
        <taxon>Basidiomycota</taxon>
        <taxon>Agaricomycotina</taxon>
        <taxon>Agaricomycetes</taxon>
        <taxon>Agaricomycetidae</taxon>
        <taxon>Agaricales</taxon>
        <taxon>Agaricineae</taxon>
        <taxon>Strophariaceae</taxon>
        <taxon>Psilocybe</taxon>
    </lineage>
</organism>
<dbReference type="Proteomes" id="UP000283269">
    <property type="component" value="Unassembled WGS sequence"/>
</dbReference>
<dbReference type="EMBL" id="NHYD01003161">
    <property type="protein sequence ID" value="PPQ82221.1"/>
    <property type="molecule type" value="Genomic_DNA"/>
</dbReference>
<evidence type="ECO:0000256" key="1">
    <source>
        <dbReference type="SAM" id="MobiDB-lite"/>
    </source>
</evidence>
<keyword evidence="3" id="KW-1185">Reference proteome</keyword>
<feature type="compositionally biased region" description="Basic residues" evidence="1">
    <location>
        <begin position="109"/>
        <end position="121"/>
    </location>
</feature>
<feature type="compositionally biased region" description="Low complexity" evidence="1">
    <location>
        <begin position="20"/>
        <end position="40"/>
    </location>
</feature>
<name>A0A409WUT3_PSICY</name>